<keyword evidence="3" id="KW-0238">DNA-binding</keyword>
<evidence type="ECO:0000259" key="5">
    <source>
        <dbReference type="Pfam" id="PF01420"/>
    </source>
</evidence>
<comment type="similarity">
    <text evidence="1">Belongs to the type-I restriction system S methylase family.</text>
</comment>
<keyword evidence="6" id="KW-0255">Endonuclease</keyword>
<dbReference type="Proteomes" id="UP001165488">
    <property type="component" value="Unassembled WGS sequence"/>
</dbReference>
<dbReference type="GO" id="GO:0016787">
    <property type="term" value="F:hydrolase activity"/>
    <property type="evidence" value="ECO:0007669"/>
    <property type="project" value="UniProtKB-KW"/>
</dbReference>
<evidence type="ECO:0000256" key="2">
    <source>
        <dbReference type="ARBA" id="ARBA00022747"/>
    </source>
</evidence>
<dbReference type="EMBL" id="JAKZGS010000027">
    <property type="protein sequence ID" value="MCH7400071.1"/>
    <property type="molecule type" value="Genomic_DNA"/>
</dbReference>
<evidence type="ECO:0000313" key="7">
    <source>
        <dbReference type="Proteomes" id="UP001165488"/>
    </source>
</evidence>
<dbReference type="PANTHER" id="PTHR30408">
    <property type="entry name" value="TYPE-1 RESTRICTION ENZYME ECOKI SPECIFICITY PROTEIN"/>
    <property type="match status" value="1"/>
</dbReference>
<dbReference type="GO" id="GO:0004519">
    <property type="term" value="F:endonuclease activity"/>
    <property type="evidence" value="ECO:0007669"/>
    <property type="project" value="UniProtKB-KW"/>
</dbReference>
<evidence type="ECO:0000256" key="4">
    <source>
        <dbReference type="SAM" id="Coils"/>
    </source>
</evidence>
<keyword evidence="6" id="KW-0540">Nuclease</keyword>
<name>A0ABS9UTX5_9BACT</name>
<protein>
    <submittedName>
        <fullName evidence="6">Restriction endonuclease subunit S</fullName>
        <ecNumber evidence="6">3.1.21.-</ecNumber>
    </submittedName>
</protein>
<dbReference type="Pfam" id="PF01420">
    <property type="entry name" value="Methylase_S"/>
    <property type="match status" value="2"/>
</dbReference>
<evidence type="ECO:0000256" key="3">
    <source>
        <dbReference type="ARBA" id="ARBA00023125"/>
    </source>
</evidence>
<dbReference type="RefSeq" id="WP_241276564.1">
    <property type="nucleotide sequence ID" value="NZ_JAKZGS010000027.1"/>
</dbReference>
<evidence type="ECO:0000256" key="1">
    <source>
        <dbReference type="ARBA" id="ARBA00010923"/>
    </source>
</evidence>
<dbReference type="InterPro" id="IPR052021">
    <property type="entry name" value="Type-I_RS_S_subunit"/>
</dbReference>
<reference evidence="6" key="1">
    <citation type="submission" date="2022-03" db="EMBL/GenBank/DDBJ databases">
        <title>De novo assembled genomes of Belliella spp. (Cyclobacteriaceae) strains.</title>
        <authorList>
            <person name="Szabo A."/>
            <person name="Korponai K."/>
            <person name="Felfoldi T."/>
        </authorList>
    </citation>
    <scope>NUCLEOTIDE SEQUENCE</scope>
    <source>
        <strain evidence="6">DSM 107340</strain>
    </source>
</reference>
<accession>A0ABS9UTX5</accession>
<feature type="domain" description="Type I restriction modification DNA specificity" evidence="5">
    <location>
        <begin position="234"/>
        <end position="397"/>
    </location>
</feature>
<proteinExistence type="inferred from homology"/>
<feature type="coiled-coil region" evidence="4">
    <location>
        <begin position="383"/>
        <end position="410"/>
    </location>
</feature>
<dbReference type="PANTHER" id="PTHR30408:SF12">
    <property type="entry name" value="TYPE I RESTRICTION ENZYME MJAVIII SPECIFICITY SUBUNIT"/>
    <property type="match status" value="1"/>
</dbReference>
<dbReference type="InterPro" id="IPR000055">
    <property type="entry name" value="Restrct_endonuc_typeI_TRD"/>
</dbReference>
<keyword evidence="4" id="KW-0175">Coiled coil</keyword>
<evidence type="ECO:0000313" key="6">
    <source>
        <dbReference type="EMBL" id="MCH7400071.1"/>
    </source>
</evidence>
<sequence length="419" mass="47659">MELTTKKGYKQTEVGLIPEDWDLFQVIDLIDLLTDYDANGSFASVAENVKVFDYEKFAWYVRSTDLENNSKMSEVRYVDEVSYKFLKKTALYGGELLFLKRGDIGNVYRFEMKTKYATVAPNLYLLKLNEKSNSKYLYYFFTSKSGQLQLKRKNASSTLGALYKDDVKSIYVPLPPTLIEQKAIATALSDVDELIGSLEQLITKKKAIKQGAMQQLLTPPHKGGKRLDGFEGVWVEKKLGDVVVYKNGAAHENCVVADGDYVIVNSKFVSTEGRVAKYSNQNLCPVNKDEILMVLSDIPNGKAIAKCYYVEEDDKYTLNQRICSFKTDKVDSKFLFLILNRNPYYLQFDDGVKQTNLRNEDVLSCPLDLPPSKEEQKAIAQILSDMDAEITQLESKKEKYQSIKQGMMQELLTGKTRLI</sequence>
<dbReference type="InterPro" id="IPR044946">
    <property type="entry name" value="Restrct_endonuc_typeI_TRD_sf"/>
</dbReference>
<keyword evidence="6" id="KW-0378">Hydrolase</keyword>
<dbReference type="Gene3D" id="1.10.287.1120">
    <property type="entry name" value="Bipartite methylase S protein"/>
    <property type="match status" value="1"/>
</dbReference>
<gene>
    <name evidence="6" type="ORF">MM236_18900</name>
</gene>
<keyword evidence="7" id="KW-1185">Reference proteome</keyword>
<organism evidence="6 7">
    <name type="scientific">Belliella calami</name>
    <dbReference type="NCBI Taxonomy" id="2923436"/>
    <lineage>
        <taxon>Bacteria</taxon>
        <taxon>Pseudomonadati</taxon>
        <taxon>Bacteroidota</taxon>
        <taxon>Cytophagia</taxon>
        <taxon>Cytophagales</taxon>
        <taxon>Cyclobacteriaceae</taxon>
        <taxon>Belliella</taxon>
    </lineage>
</organism>
<dbReference type="SUPFAM" id="SSF116734">
    <property type="entry name" value="DNA methylase specificity domain"/>
    <property type="match status" value="2"/>
</dbReference>
<comment type="caution">
    <text evidence="6">The sequence shown here is derived from an EMBL/GenBank/DDBJ whole genome shotgun (WGS) entry which is preliminary data.</text>
</comment>
<dbReference type="Gene3D" id="3.90.220.20">
    <property type="entry name" value="DNA methylase specificity domains"/>
    <property type="match status" value="2"/>
</dbReference>
<dbReference type="EC" id="3.1.21.-" evidence="6"/>
<keyword evidence="2" id="KW-0680">Restriction system</keyword>
<feature type="domain" description="Type I restriction modification DNA specificity" evidence="5">
    <location>
        <begin position="18"/>
        <end position="202"/>
    </location>
</feature>